<proteinExistence type="predicted"/>
<reference evidence="2" key="2">
    <citation type="submission" date="2020-08" db="EMBL/GenBank/DDBJ databases">
        <title>The Agave Microbiome: Exploring the role of microbial communities in plant adaptations to desert environments.</title>
        <authorList>
            <person name="Partida-Martinez L.P."/>
        </authorList>
    </citation>
    <scope>NUCLEOTIDE SEQUENCE [LARGE SCALE GENOMIC DNA]</scope>
    <source>
        <strain evidence="2">AT2.8</strain>
    </source>
</reference>
<evidence type="ECO:0000313" key="2">
    <source>
        <dbReference type="Proteomes" id="UP000548423"/>
    </source>
</evidence>
<evidence type="ECO:0000313" key="1">
    <source>
        <dbReference type="EMBL" id="NYE04041.1"/>
    </source>
</evidence>
<reference evidence="2" key="1">
    <citation type="submission" date="2020-07" db="EMBL/GenBank/DDBJ databases">
        <authorList>
            <person name="Partida-Martinez L."/>
            <person name="Huntemann M."/>
            <person name="Clum A."/>
            <person name="Wang J."/>
            <person name="Palaniappan K."/>
            <person name="Ritter S."/>
            <person name="Chen I.-M."/>
            <person name="Stamatis D."/>
            <person name="Reddy T."/>
            <person name="O'Malley R."/>
            <person name="Daum C."/>
            <person name="Shapiro N."/>
            <person name="Ivanova N."/>
            <person name="Kyrpides N."/>
            <person name="Woyke T."/>
        </authorList>
    </citation>
    <scope>NUCLEOTIDE SEQUENCE [LARGE SCALE GENOMIC DNA]</scope>
    <source>
        <strain evidence="2">AT2.8</strain>
    </source>
</reference>
<organism evidence="1 2">
    <name type="scientific">Neobacillus niacini</name>
    <dbReference type="NCBI Taxonomy" id="86668"/>
    <lineage>
        <taxon>Bacteria</taxon>
        <taxon>Bacillati</taxon>
        <taxon>Bacillota</taxon>
        <taxon>Bacilli</taxon>
        <taxon>Bacillales</taxon>
        <taxon>Bacillaceae</taxon>
        <taxon>Neobacillus</taxon>
    </lineage>
</organism>
<protein>
    <submittedName>
        <fullName evidence="1">Uncharacterized protein</fullName>
    </submittedName>
</protein>
<sequence length="79" mass="9233">MIPFLRKNQSVRQNSWLFCMETSPASHLLTTNSWLFPSVTSVENRMVLLRSDMIIPPWVYYYYCTLPSGKKMTVILNVS</sequence>
<dbReference type="EMBL" id="JACCBX010000002">
    <property type="protein sequence ID" value="NYE04041.1"/>
    <property type="molecule type" value="Genomic_DNA"/>
</dbReference>
<name>A0A852T780_9BACI</name>
<dbReference type="Proteomes" id="UP000548423">
    <property type="component" value="Unassembled WGS sequence"/>
</dbReference>
<dbReference type="AlphaFoldDB" id="A0A852T780"/>
<comment type="caution">
    <text evidence="1">The sequence shown here is derived from an EMBL/GenBank/DDBJ whole genome shotgun (WGS) entry which is preliminary data.</text>
</comment>
<gene>
    <name evidence="1" type="ORF">F4694_000785</name>
</gene>
<accession>A0A852T780</accession>